<dbReference type="OrthoDB" id="29145at2759"/>
<dbReference type="STRING" id="91626.A0A0C9LWU6"/>
<reference evidence="6" key="1">
    <citation type="submission" date="2014-09" db="EMBL/GenBank/DDBJ databases">
        <title>Draft genome sequence of an oleaginous Mucoromycotina fungus Mucor ambiguus NBRC6742.</title>
        <authorList>
            <person name="Takeda I."/>
            <person name="Yamane N."/>
            <person name="Morita T."/>
            <person name="Tamano K."/>
            <person name="Machida M."/>
            <person name="Baker S."/>
            <person name="Koike H."/>
        </authorList>
    </citation>
    <scope>NUCLEOTIDE SEQUENCE</scope>
    <source>
        <strain evidence="6">NBRC 6742</strain>
    </source>
</reference>
<keyword evidence="7" id="KW-1185">Reference proteome</keyword>
<evidence type="ECO:0000256" key="1">
    <source>
        <dbReference type="ARBA" id="ARBA00007355"/>
    </source>
</evidence>
<evidence type="ECO:0000313" key="7">
    <source>
        <dbReference type="Proteomes" id="UP000053815"/>
    </source>
</evidence>
<dbReference type="Proteomes" id="UP000053815">
    <property type="component" value="Unassembled WGS sequence"/>
</dbReference>
<keyword evidence="4" id="KW-0653">Protein transport</keyword>
<dbReference type="GO" id="GO:0045271">
    <property type="term" value="C:respiratory chain complex I"/>
    <property type="evidence" value="ECO:0007669"/>
    <property type="project" value="InterPro"/>
</dbReference>
<gene>
    <name evidence="6" type="ORF">MAM1_0246d08662</name>
</gene>
<dbReference type="InterPro" id="IPR011989">
    <property type="entry name" value="ARM-like"/>
</dbReference>
<organism evidence="6">
    <name type="scientific">Mucor ambiguus</name>
    <dbReference type="NCBI Taxonomy" id="91626"/>
    <lineage>
        <taxon>Eukaryota</taxon>
        <taxon>Fungi</taxon>
        <taxon>Fungi incertae sedis</taxon>
        <taxon>Mucoromycota</taxon>
        <taxon>Mucoromycotina</taxon>
        <taxon>Mucoromycetes</taxon>
        <taxon>Mucorales</taxon>
        <taxon>Mucorineae</taxon>
        <taxon>Mucoraceae</taxon>
        <taxon>Mucor</taxon>
    </lineage>
</organism>
<dbReference type="Gene3D" id="1.25.10.10">
    <property type="entry name" value="Leucine-rich Repeat Variant"/>
    <property type="match status" value="1"/>
</dbReference>
<dbReference type="InterPro" id="IPR000225">
    <property type="entry name" value="Armadillo"/>
</dbReference>
<evidence type="ECO:0000313" key="6">
    <source>
        <dbReference type="EMBL" id="GAN09140.1"/>
    </source>
</evidence>
<dbReference type="Pfam" id="PF00514">
    <property type="entry name" value="Arm"/>
    <property type="match status" value="1"/>
</dbReference>
<dbReference type="SUPFAM" id="SSF48371">
    <property type="entry name" value="ARM repeat"/>
    <property type="match status" value="1"/>
</dbReference>
<comment type="similarity">
    <text evidence="2">Belongs to the importin alpha family.</text>
</comment>
<name>A0A0C9LWU6_9FUNG</name>
<dbReference type="InterPro" id="IPR007763">
    <property type="entry name" value="NDUFA12"/>
</dbReference>
<dbReference type="EMBL" id="DF836535">
    <property type="protein sequence ID" value="GAN09140.1"/>
    <property type="molecule type" value="Genomic_DNA"/>
</dbReference>
<accession>A0A0C9LWU6</accession>
<dbReference type="InterPro" id="IPR016024">
    <property type="entry name" value="ARM-type_fold"/>
</dbReference>
<dbReference type="PANTHER" id="PTHR23316">
    <property type="entry name" value="IMPORTIN ALPHA"/>
    <property type="match status" value="1"/>
</dbReference>
<proteinExistence type="inferred from homology"/>
<comment type="similarity">
    <text evidence="1">Belongs to the complex I NDUFA12 subunit family.</text>
</comment>
<sequence length="739" mass="84066">MTIDEFEPEDVLLEISRKLSNVSIHKLPAHGGNVEKDALPTIKYLLFSSERDQIKQSIRLLRRYLTQGHSDESSVNDILALDILPRIKELIGSDLGDTIKFECAWIVTNVAAGTTEQTNAIIEAGFVDLLLDCMRQKNGSLDLQAQAAWALGNIAGESPNYREELMRKGFTHAIVKVLEDVYQDTYDESQDLSYPAGKIRFPDEEIYSNVEALLWALSNMSRGGFHVAEYYQNYLPMFKVFSDFIVFDYTKLEIEICWGLSRVLYNMHDVNAFHQRNHISDELCERLSSLLRDGVPKVVVPAIRTVVNITSGPNSSVEGLLRTPLLTSITRLLEPQAPNEIRKDAFLVISNLAAGNEEMIKHVIEHKVVMNSVVAHITVPGHTYSSDPVQWTPTLSHAYYMKNDEWKVTKEALWIIFNIVSLGSDSSVWDLLNEHPYLPRSLAAVLNYIDLPLDVCEKTIEAIISLVQRSNKWIDNRFPNGKNPFVRDLIENGVHTALPCVQQVHENENLRDLCLKLDKLLVASEEDVIQTASISDVAGMASAFGLPTIVEIKSKSNKRRVIRGLEDGDVRLIENAVAYKTTRFPWKKHALIGYDLKGNEYWDCPNPLGGRMKRWVQMTDDSENDLTVFHGDKLPVQWQAWLRHTRTVAPTIQELVQEERRKALVQERARVLDEEWEQRKLQLQQIQDEEQREVDRLAALESAEKEQKNKEEAAKSSRPSGTGDTFSPGEWNPTSSRRR</sequence>
<dbReference type="SMART" id="SM00185">
    <property type="entry name" value="ARM"/>
    <property type="match status" value="5"/>
</dbReference>
<dbReference type="Pfam" id="PF05071">
    <property type="entry name" value="NDUFA12"/>
    <property type="match status" value="1"/>
</dbReference>
<evidence type="ECO:0000256" key="4">
    <source>
        <dbReference type="ARBA" id="ARBA00022927"/>
    </source>
</evidence>
<dbReference type="AlphaFoldDB" id="A0A0C9LWU6"/>
<feature type="compositionally biased region" description="Basic and acidic residues" evidence="5">
    <location>
        <begin position="700"/>
        <end position="715"/>
    </location>
</feature>
<keyword evidence="3" id="KW-0813">Transport</keyword>
<protein>
    <submittedName>
        <fullName evidence="6">Importin alpha-1 subunit family protein</fullName>
    </submittedName>
</protein>
<evidence type="ECO:0000256" key="3">
    <source>
        <dbReference type="ARBA" id="ARBA00022448"/>
    </source>
</evidence>
<evidence type="ECO:0000256" key="5">
    <source>
        <dbReference type="SAM" id="MobiDB-lite"/>
    </source>
</evidence>
<dbReference type="GO" id="GO:0015031">
    <property type="term" value="P:protein transport"/>
    <property type="evidence" value="ECO:0007669"/>
    <property type="project" value="UniProtKB-KW"/>
</dbReference>
<evidence type="ECO:0000256" key="2">
    <source>
        <dbReference type="ARBA" id="ARBA00010394"/>
    </source>
</evidence>
<feature type="region of interest" description="Disordered" evidence="5">
    <location>
        <begin position="700"/>
        <end position="739"/>
    </location>
</feature>